<gene>
    <name evidence="2" type="ORF">SH1V18_40330</name>
</gene>
<dbReference type="RefSeq" id="WP_281818696.1">
    <property type="nucleotide sequence ID" value="NZ_BRLB01000018.1"/>
</dbReference>
<dbReference type="EMBL" id="BRLB01000018">
    <property type="protein sequence ID" value="GKX31553.1"/>
    <property type="molecule type" value="Genomic_DNA"/>
</dbReference>
<sequence>MIKWFISSTLIIIALKLYNAVNNIHSQWLSFHYNERLDYFTRLNKRLKAGGILFLGDSLTENFYLSEFFPDHYVINRGVSGDTTYGILCRLKTSVYDIKPNKIFLLIGINDIGNEKSLQYIINNIKLIITEIRKKLPDSKIYIQSIYPVHIDVNNKIKKRIVGKRNNKKINMTNRQLYGLSRKYNVTYINVNKKLKDKKGQLKYQYTQDGLHLSPLGYEIVAKELEKYM</sequence>
<accession>A0A9W5YFW0</accession>
<name>A0A9W5YFW0_9FIRM</name>
<dbReference type="Proteomes" id="UP001144256">
    <property type="component" value="Unassembled WGS sequence"/>
</dbReference>
<feature type="domain" description="SGNH hydrolase-type esterase" evidence="1">
    <location>
        <begin position="54"/>
        <end position="220"/>
    </location>
</feature>
<evidence type="ECO:0000313" key="3">
    <source>
        <dbReference type="Proteomes" id="UP001144256"/>
    </source>
</evidence>
<dbReference type="Pfam" id="PF13472">
    <property type="entry name" value="Lipase_GDSL_2"/>
    <property type="match status" value="1"/>
</dbReference>
<dbReference type="SUPFAM" id="SSF52266">
    <property type="entry name" value="SGNH hydrolase"/>
    <property type="match status" value="1"/>
</dbReference>
<dbReference type="InterPro" id="IPR036514">
    <property type="entry name" value="SGNH_hydro_sf"/>
</dbReference>
<evidence type="ECO:0000259" key="1">
    <source>
        <dbReference type="Pfam" id="PF13472"/>
    </source>
</evidence>
<organism evidence="2 3">
    <name type="scientific">Vallitalea longa</name>
    <dbReference type="NCBI Taxonomy" id="2936439"/>
    <lineage>
        <taxon>Bacteria</taxon>
        <taxon>Bacillati</taxon>
        <taxon>Bacillota</taxon>
        <taxon>Clostridia</taxon>
        <taxon>Lachnospirales</taxon>
        <taxon>Vallitaleaceae</taxon>
        <taxon>Vallitalea</taxon>
    </lineage>
</organism>
<dbReference type="GO" id="GO:0004622">
    <property type="term" value="F:phosphatidylcholine lysophospholipase activity"/>
    <property type="evidence" value="ECO:0007669"/>
    <property type="project" value="TreeGrafter"/>
</dbReference>
<evidence type="ECO:0000313" key="2">
    <source>
        <dbReference type="EMBL" id="GKX31553.1"/>
    </source>
</evidence>
<keyword evidence="3" id="KW-1185">Reference proteome</keyword>
<comment type="caution">
    <text evidence="2">The sequence shown here is derived from an EMBL/GenBank/DDBJ whole genome shotgun (WGS) entry which is preliminary data.</text>
</comment>
<reference evidence="2" key="1">
    <citation type="submission" date="2022-06" db="EMBL/GenBank/DDBJ databases">
        <title>Vallitalea longa sp. nov., an anaerobic bacterium isolated from marine sediment.</title>
        <authorList>
            <person name="Hirano S."/>
            <person name="Terahara T."/>
            <person name="Mori K."/>
            <person name="Hamada M."/>
            <person name="Matsumoto R."/>
            <person name="Kobayashi T."/>
        </authorList>
    </citation>
    <scope>NUCLEOTIDE SEQUENCE</scope>
    <source>
        <strain evidence="2">SH18-1</strain>
    </source>
</reference>
<dbReference type="AlphaFoldDB" id="A0A9W5YFW0"/>
<dbReference type="Gene3D" id="3.40.50.1110">
    <property type="entry name" value="SGNH hydrolase"/>
    <property type="match status" value="1"/>
</dbReference>
<dbReference type="InterPro" id="IPR013830">
    <property type="entry name" value="SGNH_hydro"/>
</dbReference>
<dbReference type="PANTHER" id="PTHR30383">
    <property type="entry name" value="THIOESTERASE 1/PROTEASE 1/LYSOPHOSPHOLIPASE L1"/>
    <property type="match status" value="1"/>
</dbReference>
<protein>
    <recommendedName>
        <fullName evidence="1">SGNH hydrolase-type esterase domain-containing protein</fullName>
    </recommendedName>
</protein>
<dbReference type="PANTHER" id="PTHR30383:SF5">
    <property type="entry name" value="SGNH HYDROLASE-TYPE ESTERASE DOMAIN-CONTAINING PROTEIN"/>
    <property type="match status" value="1"/>
</dbReference>
<dbReference type="InterPro" id="IPR051532">
    <property type="entry name" value="Ester_Hydrolysis_Enzymes"/>
</dbReference>
<proteinExistence type="predicted"/>